<dbReference type="PANTHER" id="PTHR45947:SF3">
    <property type="entry name" value="SULFOQUINOVOSYL TRANSFERASE SQD2"/>
    <property type="match status" value="1"/>
</dbReference>
<dbReference type="CDD" id="cd03801">
    <property type="entry name" value="GT4_PimA-like"/>
    <property type="match status" value="1"/>
</dbReference>
<evidence type="ECO:0000259" key="1">
    <source>
        <dbReference type="Pfam" id="PF00534"/>
    </source>
</evidence>
<dbReference type="Pfam" id="PF00534">
    <property type="entry name" value="Glycos_transf_1"/>
    <property type="match status" value="1"/>
</dbReference>
<accession>A0A3P5XGN8</accession>
<dbReference type="Proteomes" id="UP000277498">
    <property type="component" value="Unassembled WGS sequence"/>
</dbReference>
<dbReference type="SUPFAM" id="SSF53756">
    <property type="entry name" value="UDP-Glycosyltransferase/glycogen phosphorylase"/>
    <property type="match status" value="1"/>
</dbReference>
<keyword evidence="3" id="KW-0808">Transferase</keyword>
<dbReference type="Pfam" id="PF13439">
    <property type="entry name" value="Glyco_transf_4"/>
    <property type="match status" value="1"/>
</dbReference>
<dbReference type="Gene3D" id="3.40.50.2000">
    <property type="entry name" value="Glycogen Phosphorylase B"/>
    <property type="match status" value="2"/>
</dbReference>
<reference evidence="3 4" key="1">
    <citation type="submission" date="2018-11" db="EMBL/GenBank/DDBJ databases">
        <authorList>
            <person name="Criscuolo A."/>
        </authorList>
    </citation>
    <scope>NUCLEOTIDE SEQUENCE [LARGE SCALE GENOMIC DNA]</scope>
    <source>
        <strain evidence="3">ACIP111625</strain>
    </source>
</reference>
<keyword evidence="3" id="KW-0328">Glycosyltransferase</keyword>
<feature type="domain" description="Glycosyltransferase subfamily 4-like N-terminal" evidence="2">
    <location>
        <begin position="54"/>
        <end position="178"/>
    </location>
</feature>
<proteinExistence type="predicted"/>
<keyword evidence="4" id="KW-1185">Reference proteome</keyword>
<name>A0A3P5XGN8_9RHOB</name>
<protein>
    <submittedName>
        <fullName evidence="3">GDP-mannose-dependent alpha-(1-6)-phosphatidylinositol monomannoside mannosyltransferase</fullName>
        <ecNumber evidence="3">2.4.1.57</ecNumber>
    </submittedName>
</protein>
<dbReference type="EC" id="2.4.1.57" evidence="3"/>
<dbReference type="GO" id="GO:0016758">
    <property type="term" value="F:hexosyltransferase activity"/>
    <property type="evidence" value="ECO:0007669"/>
    <property type="project" value="TreeGrafter"/>
</dbReference>
<dbReference type="InterPro" id="IPR028098">
    <property type="entry name" value="Glyco_trans_4-like_N"/>
</dbReference>
<feature type="domain" description="Glycosyl transferase family 1" evidence="1">
    <location>
        <begin position="191"/>
        <end position="348"/>
    </location>
</feature>
<sequence length="373" mass="40417">MSRADVQAGRIVFAALESYSMVGGLQQFNRRVVSALSSLAENAHAPHPVVVLKGDKPTDVADRPERVRFHACGASRIQFARQLLTAVTSADILLLGHVNLLPFALLARLRRPRLRVVLFVHGHDVWGTPGTRPVRWWEPLLARSLNRVASVSAFTAGRMAKSFRLPASTFSVFPNAVDALTAAPAKDSSGAPHLLTVSRLAAHDGGKHHDTVLQAMPRILQEIPEAKYQVIGDGVLRPGLEQMARDLGVADSVIFSGRVSDEDLARAYAEAEIFVMPSEKEGFGIVFLEAWQRGLPVICGTADAAHEVVSDGVDGFAIPHDDPGQLADKVISLLKDPALARRMGEAGHDKVASQYMMPRFTANLDQLLKDVMA</sequence>
<dbReference type="RefSeq" id="WP_124088825.1">
    <property type="nucleotide sequence ID" value="NZ_UXAW01000138.1"/>
</dbReference>
<organism evidence="3 4">
    <name type="scientific">Pseudogemmobacter humi</name>
    <dbReference type="NCBI Taxonomy" id="2483812"/>
    <lineage>
        <taxon>Bacteria</taxon>
        <taxon>Pseudomonadati</taxon>
        <taxon>Pseudomonadota</taxon>
        <taxon>Alphaproteobacteria</taxon>
        <taxon>Rhodobacterales</taxon>
        <taxon>Paracoccaceae</taxon>
        <taxon>Pseudogemmobacter</taxon>
    </lineage>
</organism>
<dbReference type="AlphaFoldDB" id="A0A3P5XGN8"/>
<evidence type="ECO:0000313" key="3">
    <source>
        <dbReference type="EMBL" id="VDC33966.1"/>
    </source>
</evidence>
<dbReference type="EMBL" id="UXAW01000138">
    <property type="protein sequence ID" value="VDC33966.1"/>
    <property type="molecule type" value="Genomic_DNA"/>
</dbReference>
<evidence type="ECO:0000259" key="2">
    <source>
        <dbReference type="Pfam" id="PF13439"/>
    </source>
</evidence>
<dbReference type="InterPro" id="IPR001296">
    <property type="entry name" value="Glyco_trans_1"/>
</dbReference>
<gene>
    <name evidence="3" type="primary">pimB</name>
    <name evidence="3" type="ORF">XINFAN_04167</name>
</gene>
<evidence type="ECO:0000313" key="4">
    <source>
        <dbReference type="Proteomes" id="UP000277498"/>
    </source>
</evidence>
<dbReference type="OrthoDB" id="9801573at2"/>
<dbReference type="InterPro" id="IPR050194">
    <property type="entry name" value="Glycosyltransferase_grp1"/>
</dbReference>
<dbReference type="PANTHER" id="PTHR45947">
    <property type="entry name" value="SULFOQUINOVOSYL TRANSFERASE SQD2"/>
    <property type="match status" value="1"/>
</dbReference>